<protein>
    <submittedName>
        <fullName evidence="2">Sulfurtransferase</fullName>
    </submittedName>
</protein>
<evidence type="ECO:0000313" key="2">
    <source>
        <dbReference type="EMBL" id="BBO74589.1"/>
    </source>
</evidence>
<dbReference type="InterPro" id="IPR001763">
    <property type="entry name" value="Rhodanese-like_dom"/>
</dbReference>
<keyword evidence="3" id="KW-1185">Reference proteome</keyword>
<dbReference type="InterPro" id="IPR050229">
    <property type="entry name" value="GlpE_sulfurtransferase"/>
</dbReference>
<dbReference type="SUPFAM" id="SSF47240">
    <property type="entry name" value="Ferritin-like"/>
    <property type="match status" value="1"/>
</dbReference>
<dbReference type="OrthoDB" id="285281at2"/>
<gene>
    <name evidence="2" type="ORF">DSCW_20060</name>
</gene>
<dbReference type="PANTHER" id="PTHR43031:SF1">
    <property type="entry name" value="PYRIDINE NUCLEOTIDE-DISULPHIDE OXIDOREDUCTASE"/>
    <property type="match status" value="1"/>
</dbReference>
<dbReference type="Pfam" id="PF00581">
    <property type="entry name" value="Rhodanese"/>
    <property type="match status" value="1"/>
</dbReference>
<dbReference type="EMBL" id="AP021875">
    <property type="protein sequence ID" value="BBO74589.1"/>
    <property type="molecule type" value="Genomic_DNA"/>
</dbReference>
<dbReference type="PANTHER" id="PTHR43031">
    <property type="entry name" value="FAD-DEPENDENT OXIDOREDUCTASE"/>
    <property type="match status" value="1"/>
</dbReference>
<dbReference type="SUPFAM" id="SSF52821">
    <property type="entry name" value="Rhodanese/Cell cycle control phosphatase"/>
    <property type="match status" value="1"/>
</dbReference>
<feature type="domain" description="Rhodanese" evidence="1">
    <location>
        <begin position="26"/>
        <end position="114"/>
    </location>
</feature>
<name>A0A5K7Z2U5_9BACT</name>
<dbReference type="PROSITE" id="PS50206">
    <property type="entry name" value="RHODANESE_3"/>
    <property type="match status" value="1"/>
</dbReference>
<accession>A0A5K7Z2U5</accession>
<evidence type="ECO:0000313" key="3">
    <source>
        <dbReference type="Proteomes" id="UP000427769"/>
    </source>
</evidence>
<dbReference type="InterPro" id="IPR003251">
    <property type="entry name" value="Rr_diiron-bd_dom"/>
</dbReference>
<dbReference type="CDD" id="cd00158">
    <property type="entry name" value="RHOD"/>
    <property type="match status" value="1"/>
</dbReference>
<evidence type="ECO:0000259" key="1">
    <source>
        <dbReference type="PROSITE" id="PS50206"/>
    </source>
</evidence>
<dbReference type="CDD" id="cd01045">
    <property type="entry name" value="Ferritin_like_AB"/>
    <property type="match status" value="1"/>
</dbReference>
<dbReference type="GO" id="GO:0046872">
    <property type="term" value="F:metal ion binding"/>
    <property type="evidence" value="ECO:0007669"/>
    <property type="project" value="InterPro"/>
</dbReference>
<dbReference type="Proteomes" id="UP000427769">
    <property type="component" value="Chromosome"/>
</dbReference>
<dbReference type="InterPro" id="IPR009078">
    <property type="entry name" value="Ferritin-like_SF"/>
</dbReference>
<dbReference type="Gene3D" id="1.20.1260.10">
    <property type="match status" value="1"/>
</dbReference>
<dbReference type="RefSeq" id="WP_155303603.1">
    <property type="nucleotide sequence ID" value="NZ_AP021875.1"/>
</dbReference>
<proteinExistence type="predicted"/>
<dbReference type="Gene3D" id="3.40.250.10">
    <property type="entry name" value="Rhodanese-like domain"/>
    <property type="match status" value="1"/>
</dbReference>
<reference evidence="2 3" key="1">
    <citation type="submission" date="2019-11" db="EMBL/GenBank/DDBJ databases">
        <title>Comparative genomics of hydrocarbon-degrading Desulfosarcina strains.</title>
        <authorList>
            <person name="Watanabe M."/>
            <person name="Kojima H."/>
            <person name="Fukui M."/>
        </authorList>
    </citation>
    <scope>NUCLEOTIDE SEQUENCE [LARGE SCALE GENOMIC DNA]</scope>
    <source>
        <strain evidence="2 3">PP31</strain>
    </source>
</reference>
<dbReference type="Pfam" id="PF02915">
    <property type="entry name" value="Rubrerythrin"/>
    <property type="match status" value="1"/>
</dbReference>
<organism evidence="2 3">
    <name type="scientific">Desulfosarcina widdelii</name>
    <dbReference type="NCBI Taxonomy" id="947919"/>
    <lineage>
        <taxon>Bacteria</taxon>
        <taxon>Pseudomonadati</taxon>
        <taxon>Thermodesulfobacteriota</taxon>
        <taxon>Desulfobacteria</taxon>
        <taxon>Desulfobacterales</taxon>
        <taxon>Desulfosarcinaceae</taxon>
        <taxon>Desulfosarcina</taxon>
    </lineage>
</organism>
<dbReference type="GO" id="GO:0016740">
    <property type="term" value="F:transferase activity"/>
    <property type="evidence" value="ECO:0007669"/>
    <property type="project" value="UniProtKB-KW"/>
</dbReference>
<dbReference type="InterPro" id="IPR012347">
    <property type="entry name" value="Ferritin-like"/>
</dbReference>
<dbReference type="GO" id="GO:0016491">
    <property type="term" value="F:oxidoreductase activity"/>
    <property type="evidence" value="ECO:0007669"/>
    <property type="project" value="InterPro"/>
</dbReference>
<dbReference type="SMART" id="SM00450">
    <property type="entry name" value="RHOD"/>
    <property type="match status" value="1"/>
</dbReference>
<dbReference type="InterPro" id="IPR036873">
    <property type="entry name" value="Rhodanese-like_dom_sf"/>
</dbReference>
<dbReference type="KEGG" id="dwd:DSCW_20060"/>
<keyword evidence="2" id="KW-0808">Transferase</keyword>
<dbReference type="AlphaFoldDB" id="A0A5K7Z2U5"/>
<sequence length="277" mass="31326">MRWKQFFTPAKSISAEEAKMFMAEKSQDEFNLIDVRQTKEYEASHIPGSKLIPIADLDKRLDEIDPSKPTLVYCAVGGRSRVAAQMLSGKGFDNVINVKGGIKAWDGHFAVGTEELGLEQLTGKESIEETLVAAYSLEAGLRDFYLSMNEKVRQDEIKRLFQKLAQIETLHQDRIFDEYLQVSGSQVSREEFENDLVINAVEGGLTTDEYIQMFKPNWDSAVDIISLAMSIEAQALDLYTRASERSKDPRNAAALKKIAEEERVHLEQLGKLMDERI</sequence>